<dbReference type="InterPro" id="IPR007265">
    <property type="entry name" value="COG_su3"/>
</dbReference>
<evidence type="ECO:0000259" key="10">
    <source>
        <dbReference type="Pfam" id="PF04136"/>
    </source>
</evidence>
<dbReference type="GO" id="GO:0000139">
    <property type="term" value="C:Golgi membrane"/>
    <property type="evidence" value="ECO:0007669"/>
    <property type="project" value="UniProtKB-SubCell"/>
</dbReference>
<evidence type="ECO:0000313" key="12">
    <source>
        <dbReference type="EMBL" id="TVY46644.1"/>
    </source>
</evidence>
<organism evidence="12 13">
    <name type="scientific">Lachnellula occidentalis</name>
    <dbReference type="NCBI Taxonomy" id="215460"/>
    <lineage>
        <taxon>Eukaryota</taxon>
        <taxon>Fungi</taxon>
        <taxon>Dikarya</taxon>
        <taxon>Ascomycota</taxon>
        <taxon>Pezizomycotina</taxon>
        <taxon>Leotiomycetes</taxon>
        <taxon>Helotiales</taxon>
        <taxon>Lachnaceae</taxon>
        <taxon>Lachnellula</taxon>
    </lineage>
</organism>
<keyword evidence="5" id="KW-0653">Protein transport</keyword>
<dbReference type="InterPro" id="IPR048320">
    <property type="entry name" value="COG3_N"/>
</dbReference>
<feature type="compositionally biased region" description="Basic and acidic residues" evidence="9">
    <location>
        <begin position="541"/>
        <end position="553"/>
    </location>
</feature>
<dbReference type="Pfam" id="PF20671">
    <property type="entry name" value="COG3_C"/>
    <property type="match status" value="1"/>
</dbReference>
<dbReference type="PANTHER" id="PTHR13302">
    <property type="entry name" value="CONSERVED OLIGOMERIC GOLGI COMPLEX COMPONENT 3"/>
    <property type="match status" value="1"/>
</dbReference>
<dbReference type="OrthoDB" id="296793at2759"/>
<dbReference type="GO" id="GO:0017119">
    <property type="term" value="C:Golgi transport complex"/>
    <property type="evidence" value="ECO:0007669"/>
    <property type="project" value="TreeGrafter"/>
</dbReference>
<dbReference type="GO" id="GO:0006891">
    <property type="term" value="P:intra-Golgi vesicle-mediated transport"/>
    <property type="evidence" value="ECO:0007669"/>
    <property type="project" value="TreeGrafter"/>
</dbReference>
<evidence type="ECO:0000256" key="4">
    <source>
        <dbReference type="ARBA" id="ARBA00022448"/>
    </source>
</evidence>
<sequence length="760" mass="87034">MYEDSWYSFVPETTSRNDETVPQNSKHRRRESLLKQSNGTDHIAEPSDPILELFEESHVFKGPPEATLARRAKSYSDFYDIAVSYLGKQPRIEKPRDVFETLESKTASSSVENQYEECEDDLLDASQEEYHSLGTYADPQGRLYKDQLALSERHLDNILGDTSSALDLLATLSESFKSVESQTTAFQAQCEDLLTEQKRLRNMADEIGLELQYYAYLEPLTRRLNAPGAGRLVRSDDFLDMLMNLNTCIDFMDQHPNYRDAGAYKTRYTSLLERSLNLIQLAFSSALREVTDNVNKQLKAKDQTETAEYILLYGRYETVISELGPQLERILRTAEYAFNNASNSKNPSPYIQQWHELYRQLVEIYVKSREPVGALVLKNLRKFAANDPKPDTDFKSFARRCVQYVFDICHNELNLVEKIFQDGPHWNKSSELLERLEQNRLSHVTTLSTFLTPYLSNGDLTRICTLTGWLETTYLTPADGDLDGDQSKEVGKLTAHVLLDKHLWPLSDTLFLKAAAEIENYKPTPDDLKITSKPSSSVEKSTLDIKARDDRDTPSLGSPGMSSAFPTVRTAVKLLVMYNDAVYDRPRTGDVLYEIVHQATESLQKAATTIKRNATIMDAQLFLIKNLMLIENLFMTHEIPDSVRQSAEFDFTPIWDTIKELQDRRQLFNPLAYFTPLLKGKLLPAVVDHLLDARKELEKVLVQQITAFTRHWQSRLSNKDPKKQSSTDKASTELDILLRKVFEDETTRAALWKMIRAEDN</sequence>
<evidence type="ECO:0000256" key="2">
    <source>
        <dbReference type="ARBA" id="ARBA00009936"/>
    </source>
</evidence>
<keyword evidence="13" id="KW-1185">Reference proteome</keyword>
<dbReference type="EMBL" id="QGMI01000136">
    <property type="protein sequence ID" value="TVY46644.1"/>
    <property type="molecule type" value="Genomic_DNA"/>
</dbReference>
<feature type="region of interest" description="Disordered" evidence="9">
    <location>
        <begin position="1"/>
        <end position="45"/>
    </location>
</feature>
<accession>A0A8H8S2F1</accession>
<proteinExistence type="inferred from homology"/>
<dbReference type="GO" id="GO:0007030">
    <property type="term" value="P:Golgi organization"/>
    <property type="evidence" value="ECO:0007669"/>
    <property type="project" value="TreeGrafter"/>
</dbReference>
<dbReference type="Pfam" id="PF04136">
    <property type="entry name" value="COG3_N"/>
    <property type="match status" value="1"/>
</dbReference>
<dbReference type="InterPro" id="IPR048685">
    <property type="entry name" value="COG3_C"/>
</dbReference>
<feature type="domain" description="Conserved oligomeric Golgi complex subunit 3 N-terminal" evidence="10">
    <location>
        <begin position="144"/>
        <end position="289"/>
    </location>
</feature>
<feature type="region of interest" description="Disordered" evidence="9">
    <location>
        <begin position="524"/>
        <end position="562"/>
    </location>
</feature>
<reference evidence="12 13" key="1">
    <citation type="submission" date="2018-05" db="EMBL/GenBank/DDBJ databases">
        <title>Genome sequencing and assembly of the regulated plant pathogen Lachnellula willkommii and related sister species for the development of diagnostic species identification markers.</title>
        <authorList>
            <person name="Giroux E."/>
            <person name="Bilodeau G."/>
        </authorList>
    </citation>
    <scope>NUCLEOTIDE SEQUENCE [LARGE SCALE GENOMIC DNA]</scope>
    <source>
        <strain evidence="12 13">CBS 160.35</strain>
    </source>
</reference>
<evidence type="ECO:0000256" key="6">
    <source>
        <dbReference type="ARBA" id="ARBA00023034"/>
    </source>
</evidence>
<comment type="caution">
    <text evidence="12">The sequence shown here is derived from an EMBL/GenBank/DDBJ whole genome shotgun (WGS) entry which is preliminary data.</text>
</comment>
<dbReference type="GO" id="GO:0005801">
    <property type="term" value="C:cis-Golgi network"/>
    <property type="evidence" value="ECO:0007669"/>
    <property type="project" value="InterPro"/>
</dbReference>
<gene>
    <name evidence="12" type="primary">Cog3</name>
    <name evidence="12" type="ORF">LOCC1_G001609</name>
</gene>
<comment type="similarity">
    <text evidence="2">Belongs to the COG3 family.</text>
</comment>
<evidence type="ECO:0000256" key="8">
    <source>
        <dbReference type="ARBA" id="ARBA00031339"/>
    </source>
</evidence>
<evidence type="ECO:0000256" key="1">
    <source>
        <dbReference type="ARBA" id="ARBA00004395"/>
    </source>
</evidence>
<dbReference type="AlphaFoldDB" id="A0A8H8S2F1"/>
<dbReference type="Proteomes" id="UP000443090">
    <property type="component" value="Unassembled WGS sequence"/>
</dbReference>
<dbReference type="PANTHER" id="PTHR13302:SF8">
    <property type="entry name" value="CONSERVED OLIGOMERIC GOLGI COMPLEX SUBUNIT 3"/>
    <property type="match status" value="1"/>
</dbReference>
<dbReference type="GO" id="GO:0006886">
    <property type="term" value="P:intracellular protein transport"/>
    <property type="evidence" value="ECO:0007669"/>
    <property type="project" value="InterPro"/>
</dbReference>
<evidence type="ECO:0000256" key="7">
    <source>
        <dbReference type="ARBA" id="ARBA00023136"/>
    </source>
</evidence>
<evidence type="ECO:0000256" key="9">
    <source>
        <dbReference type="SAM" id="MobiDB-lite"/>
    </source>
</evidence>
<evidence type="ECO:0000256" key="5">
    <source>
        <dbReference type="ARBA" id="ARBA00022927"/>
    </source>
</evidence>
<evidence type="ECO:0000256" key="3">
    <source>
        <dbReference type="ARBA" id="ARBA00020976"/>
    </source>
</evidence>
<name>A0A8H8S2F1_9HELO</name>
<evidence type="ECO:0000313" key="13">
    <source>
        <dbReference type="Proteomes" id="UP000443090"/>
    </source>
</evidence>
<feature type="domain" description="Conserved oligomeric Golgi complex subunit 3 C-terminal" evidence="11">
    <location>
        <begin position="310"/>
        <end position="654"/>
    </location>
</feature>
<evidence type="ECO:0000259" key="11">
    <source>
        <dbReference type="Pfam" id="PF20671"/>
    </source>
</evidence>
<keyword evidence="7" id="KW-0472">Membrane</keyword>
<protein>
    <recommendedName>
        <fullName evidence="3">Conserved oligomeric Golgi complex subunit 3</fullName>
    </recommendedName>
    <alternativeName>
        <fullName evidence="8">Component of oligomeric Golgi complex 3</fullName>
    </alternativeName>
</protein>
<comment type="subcellular location">
    <subcellularLocation>
        <location evidence="1">Golgi apparatus membrane</location>
        <topology evidence="1">Peripheral membrane protein</topology>
    </subcellularLocation>
</comment>
<keyword evidence="6" id="KW-0333">Golgi apparatus</keyword>
<keyword evidence="4" id="KW-0813">Transport</keyword>
<dbReference type="GO" id="GO:0006914">
    <property type="term" value="P:autophagy"/>
    <property type="evidence" value="ECO:0007669"/>
    <property type="project" value="TreeGrafter"/>
</dbReference>